<evidence type="ECO:0000313" key="1">
    <source>
        <dbReference type="EMBL" id="PRP67171.1"/>
    </source>
</evidence>
<evidence type="ECO:0000313" key="2">
    <source>
        <dbReference type="Proteomes" id="UP000239532"/>
    </source>
</evidence>
<comment type="caution">
    <text evidence="1">The sequence shown here is derived from an EMBL/GenBank/DDBJ whole genome shotgun (WGS) entry which is preliminary data.</text>
</comment>
<accession>A0A2S9WUL9</accession>
<dbReference type="Proteomes" id="UP000239532">
    <property type="component" value="Unassembled WGS sequence"/>
</dbReference>
<proteinExistence type="predicted"/>
<protein>
    <submittedName>
        <fullName evidence="1">Uncharacterized protein</fullName>
    </submittedName>
</protein>
<organism evidence="1 2">
    <name type="scientific">Nonlabens agnitus</name>
    <dbReference type="NCBI Taxonomy" id="870484"/>
    <lineage>
        <taxon>Bacteria</taxon>
        <taxon>Pseudomonadati</taxon>
        <taxon>Bacteroidota</taxon>
        <taxon>Flavobacteriia</taxon>
        <taxon>Flavobacteriales</taxon>
        <taxon>Flavobacteriaceae</taxon>
        <taxon>Nonlabens</taxon>
    </lineage>
</organism>
<name>A0A2S9WUL9_9FLAO</name>
<dbReference type="AlphaFoldDB" id="A0A2S9WUL9"/>
<dbReference type="EMBL" id="MQUC01000003">
    <property type="protein sequence ID" value="PRP67171.1"/>
    <property type="molecule type" value="Genomic_DNA"/>
</dbReference>
<keyword evidence="2" id="KW-1185">Reference proteome</keyword>
<sequence length="69" mass="8179">MISKSKVIMFNFKKLLIVVYKLPKSRKVVFSFLAITENHPILVYNQITFQSTRPKDVFLVDLPMLTFWD</sequence>
<gene>
    <name evidence="1" type="ORF">BST86_08700</name>
</gene>
<reference evidence="1 2" key="1">
    <citation type="submission" date="2016-11" db="EMBL/GenBank/DDBJ databases">
        <title>Trade-off between light-utilization and light-protection in marine flavobacteria.</title>
        <authorList>
            <person name="Kumagai Y."/>
        </authorList>
    </citation>
    <scope>NUCLEOTIDE SEQUENCE [LARGE SCALE GENOMIC DNA]</scope>
    <source>
        <strain evidence="1 2">JCM 17109</strain>
    </source>
</reference>